<reference evidence="2 3" key="1">
    <citation type="submission" date="2024-01" db="EMBL/GenBank/DDBJ databases">
        <title>The genome of the rayed Mediterranean limpet Patella caerulea (Linnaeus, 1758).</title>
        <authorList>
            <person name="Anh-Thu Weber A."/>
            <person name="Halstead-Nussloch G."/>
        </authorList>
    </citation>
    <scope>NUCLEOTIDE SEQUENCE [LARGE SCALE GENOMIC DNA]</scope>
    <source>
        <strain evidence="2">AATW-2023a</strain>
        <tissue evidence="2">Whole specimen</tissue>
    </source>
</reference>
<protein>
    <submittedName>
        <fullName evidence="2">Uncharacterized protein</fullName>
    </submittedName>
</protein>
<sequence>MKAFLIVTCVVVCAAALIDVKVREKRQANNYWQRYQEERQAYADQQQQMYADRQRQMYDERQAAYQQYEQQQRDEATRRFEEQMDARYGRGKRAAVDNNTETVSTQESQDSLVRQKRQAYGYGGYGIPADPAIGYAQRFARGYGQSYGGVGGGYYPNSPYDGRIYSYGR</sequence>
<feature type="chain" id="PRO_5042893591" evidence="1">
    <location>
        <begin position="16"/>
        <end position="169"/>
    </location>
</feature>
<evidence type="ECO:0000313" key="3">
    <source>
        <dbReference type="Proteomes" id="UP001347796"/>
    </source>
</evidence>
<keyword evidence="3" id="KW-1185">Reference proteome</keyword>
<accession>A0AAN8Q9R4</accession>
<dbReference type="EMBL" id="JAZGQO010000001">
    <property type="protein sequence ID" value="KAK6194620.1"/>
    <property type="molecule type" value="Genomic_DNA"/>
</dbReference>
<organism evidence="2 3">
    <name type="scientific">Patella caerulea</name>
    <name type="common">Rayed Mediterranean limpet</name>
    <dbReference type="NCBI Taxonomy" id="87958"/>
    <lineage>
        <taxon>Eukaryota</taxon>
        <taxon>Metazoa</taxon>
        <taxon>Spiralia</taxon>
        <taxon>Lophotrochozoa</taxon>
        <taxon>Mollusca</taxon>
        <taxon>Gastropoda</taxon>
        <taxon>Patellogastropoda</taxon>
        <taxon>Patelloidea</taxon>
        <taxon>Patellidae</taxon>
        <taxon>Patella</taxon>
    </lineage>
</organism>
<feature type="signal peptide" evidence="1">
    <location>
        <begin position="1"/>
        <end position="15"/>
    </location>
</feature>
<gene>
    <name evidence="2" type="ORF">SNE40_000223</name>
</gene>
<dbReference type="AlphaFoldDB" id="A0AAN8Q9R4"/>
<evidence type="ECO:0000256" key="1">
    <source>
        <dbReference type="SAM" id="SignalP"/>
    </source>
</evidence>
<evidence type="ECO:0000313" key="2">
    <source>
        <dbReference type="EMBL" id="KAK6194620.1"/>
    </source>
</evidence>
<dbReference type="Proteomes" id="UP001347796">
    <property type="component" value="Unassembled WGS sequence"/>
</dbReference>
<keyword evidence="1" id="KW-0732">Signal</keyword>
<name>A0AAN8Q9R4_PATCE</name>
<proteinExistence type="predicted"/>
<comment type="caution">
    <text evidence="2">The sequence shown here is derived from an EMBL/GenBank/DDBJ whole genome shotgun (WGS) entry which is preliminary data.</text>
</comment>